<protein>
    <submittedName>
        <fullName evidence="1">Uncharacterized protein</fullName>
    </submittedName>
</protein>
<sequence length="40" mass="4842">MVRFKDPAYQCFTFNQEDMTLTIEEYSVLLRLDKVQLNKI</sequence>
<evidence type="ECO:0000313" key="1">
    <source>
        <dbReference type="EMBL" id="MBA0873942.1"/>
    </source>
</evidence>
<gene>
    <name evidence="1" type="ORF">Goshw_009555</name>
</gene>
<evidence type="ECO:0000313" key="2">
    <source>
        <dbReference type="Proteomes" id="UP000593576"/>
    </source>
</evidence>
<dbReference type="Proteomes" id="UP000593576">
    <property type="component" value="Unassembled WGS sequence"/>
</dbReference>
<dbReference type="OrthoDB" id="1432691at2759"/>
<keyword evidence="2" id="KW-1185">Reference proteome</keyword>
<reference evidence="1 2" key="1">
    <citation type="journal article" date="2019" name="Genome Biol. Evol.">
        <title>Insights into the evolution of the New World diploid cottons (Gossypium, subgenus Houzingenia) based on genome sequencing.</title>
        <authorList>
            <person name="Grover C.E."/>
            <person name="Arick M.A. 2nd"/>
            <person name="Thrash A."/>
            <person name="Conover J.L."/>
            <person name="Sanders W.S."/>
            <person name="Peterson D.G."/>
            <person name="Frelichowski J.E."/>
            <person name="Scheffler J.A."/>
            <person name="Scheffler B.E."/>
            <person name="Wendel J.F."/>
        </authorList>
    </citation>
    <scope>NUCLEOTIDE SEQUENCE [LARGE SCALE GENOMIC DNA]</scope>
    <source>
        <strain evidence="1">1</strain>
        <tissue evidence="1">Leaf</tissue>
    </source>
</reference>
<organism evidence="1 2">
    <name type="scientific">Gossypium schwendimanii</name>
    <name type="common">Cotton</name>
    <dbReference type="NCBI Taxonomy" id="34291"/>
    <lineage>
        <taxon>Eukaryota</taxon>
        <taxon>Viridiplantae</taxon>
        <taxon>Streptophyta</taxon>
        <taxon>Embryophyta</taxon>
        <taxon>Tracheophyta</taxon>
        <taxon>Spermatophyta</taxon>
        <taxon>Magnoliopsida</taxon>
        <taxon>eudicotyledons</taxon>
        <taxon>Gunneridae</taxon>
        <taxon>Pentapetalae</taxon>
        <taxon>rosids</taxon>
        <taxon>malvids</taxon>
        <taxon>Malvales</taxon>
        <taxon>Malvaceae</taxon>
        <taxon>Malvoideae</taxon>
        <taxon>Gossypium</taxon>
    </lineage>
</organism>
<dbReference type="AlphaFoldDB" id="A0A7J9MSB6"/>
<comment type="caution">
    <text evidence="1">The sequence shown here is derived from an EMBL/GenBank/DDBJ whole genome shotgun (WGS) entry which is preliminary data.</text>
</comment>
<dbReference type="EMBL" id="JABFAF010000013">
    <property type="protein sequence ID" value="MBA0873942.1"/>
    <property type="molecule type" value="Genomic_DNA"/>
</dbReference>
<accession>A0A7J9MSB6</accession>
<proteinExistence type="predicted"/>
<name>A0A7J9MSB6_GOSSC</name>